<feature type="region of interest" description="Disordered" evidence="1">
    <location>
        <begin position="127"/>
        <end position="178"/>
    </location>
</feature>
<protein>
    <submittedName>
        <fullName evidence="3">RNA-binding protein, putative</fullName>
    </submittedName>
</protein>
<dbReference type="OMA" id="LHTHIGR"/>
<evidence type="ECO:0000313" key="4">
    <source>
        <dbReference type="Proteomes" id="UP000051952"/>
    </source>
</evidence>
<dbReference type="GO" id="GO:0006396">
    <property type="term" value="P:RNA processing"/>
    <property type="evidence" value="ECO:0007669"/>
    <property type="project" value="InterPro"/>
</dbReference>
<name>A0A0S4JN72_BODSA</name>
<accession>A0A0S4JN72</accession>
<evidence type="ECO:0000313" key="3">
    <source>
        <dbReference type="EMBL" id="CUG92984.1"/>
    </source>
</evidence>
<organism evidence="3 4">
    <name type="scientific">Bodo saltans</name>
    <name type="common">Flagellated protozoan</name>
    <dbReference type="NCBI Taxonomy" id="75058"/>
    <lineage>
        <taxon>Eukaryota</taxon>
        <taxon>Discoba</taxon>
        <taxon>Euglenozoa</taxon>
        <taxon>Kinetoplastea</taxon>
        <taxon>Metakinetoplastina</taxon>
        <taxon>Eubodonida</taxon>
        <taxon>Bodonidae</taxon>
        <taxon>Bodo</taxon>
    </lineage>
</organism>
<dbReference type="InterPro" id="IPR000061">
    <property type="entry name" value="Surp"/>
</dbReference>
<dbReference type="VEuPathDB" id="TriTrypDB:BSAL_02895"/>
<dbReference type="Proteomes" id="UP000051952">
    <property type="component" value="Unassembled WGS sequence"/>
</dbReference>
<dbReference type="InterPro" id="IPR035967">
    <property type="entry name" value="SWAP/Surp_sf"/>
</dbReference>
<dbReference type="GO" id="GO:0003723">
    <property type="term" value="F:RNA binding"/>
    <property type="evidence" value="ECO:0007669"/>
    <property type="project" value="InterPro"/>
</dbReference>
<evidence type="ECO:0000256" key="1">
    <source>
        <dbReference type="SAM" id="MobiDB-lite"/>
    </source>
</evidence>
<dbReference type="Pfam" id="PF01805">
    <property type="entry name" value="Surp"/>
    <property type="match status" value="1"/>
</dbReference>
<dbReference type="PROSITE" id="PS50128">
    <property type="entry name" value="SURP"/>
    <property type="match status" value="1"/>
</dbReference>
<feature type="compositionally biased region" description="Acidic residues" evidence="1">
    <location>
        <begin position="160"/>
        <end position="171"/>
    </location>
</feature>
<evidence type="ECO:0000259" key="2">
    <source>
        <dbReference type="PROSITE" id="PS50128"/>
    </source>
</evidence>
<sequence length="189" mass="21482">MDYAAQYNYRPEDLSVKQDQIIQLVAQYVGYSREPSQLQYKVMERTLHNHNFTFMKEGDKAYNYYSFLLHTHIGRAQAGYKNERYQRDQFSADYAQQLQQQEAALASTYHGSAVDVSSAYYAGEAQQTAAAPSARTTDEPPQKSARVEAPLLPRPTAAQNEEDDDDDDDDAPAFKIIVDENGVQRVVRN</sequence>
<dbReference type="EMBL" id="CYKH01002103">
    <property type="protein sequence ID" value="CUG92984.1"/>
    <property type="molecule type" value="Genomic_DNA"/>
</dbReference>
<dbReference type="Gene3D" id="1.10.10.790">
    <property type="entry name" value="Surp module"/>
    <property type="match status" value="1"/>
</dbReference>
<proteinExistence type="predicted"/>
<keyword evidence="4" id="KW-1185">Reference proteome</keyword>
<reference evidence="4" key="1">
    <citation type="submission" date="2015-09" db="EMBL/GenBank/DDBJ databases">
        <authorList>
            <consortium name="Pathogen Informatics"/>
        </authorList>
    </citation>
    <scope>NUCLEOTIDE SEQUENCE [LARGE SCALE GENOMIC DNA]</scope>
    <source>
        <strain evidence="4">Lake Konstanz</strain>
    </source>
</reference>
<feature type="domain" description="SURP motif" evidence="2">
    <location>
        <begin position="21"/>
        <end position="65"/>
    </location>
</feature>
<dbReference type="AlphaFoldDB" id="A0A0S4JN72"/>
<gene>
    <name evidence="3" type="ORF">BSAL_02895</name>
</gene>
<dbReference type="SUPFAM" id="SSF109905">
    <property type="entry name" value="Surp module (SWAP domain)"/>
    <property type="match status" value="1"/>
</dbReference>